<comment type="caution">
    <text evidence="1">The sequence shown here is derived from an EMBL/GenBank/DDBJ whole genome shotgun (WGS) entry which is preliminary data.</text>
</comment>
<proteinExistence type="predicted"/>
<dbReference type="Proteomes" id="UP000580051">
    <property type="component" value="Unassembled WGS sequence"/>
</dbReference>
<gene>
    <name evidence="1" type="ORF">HKBW3S06_01351</name>
</gene>
<dbReference type="EMBL" id="BLRV01000222">
    <property type="protein sequence ID" value="GFP22124.1"/>
    <property type="molecule type" value="Genomic_DNA"/>
</dbReference>
<evidence type="ECO:0000313" key="2">
    <source>
        <dbReference type="Proteomes" id="UP000580051"/>
    </source>
</evidence>
<evidence type="ECO:0000313" key="1">
    <source>
        <dbReference type="EMBL" id="GFP22124.1"/>
    </source>
</evidence>
<sequence length="38" mass="4314">YLIKDTFVTVVEVTEGQKLCLIQDMDCLKILGQWVLSA</sequence>
<feature type="non-terminal residue" evidence="1">
    <location>
        <position position="1"/>
    </location>
</feature>
<protein>
    <submittedName>
        <fullName evidence="1">Uncharacterized protein</fullName>
    </submittedName>
</protein>
<name>A0A6V8NRV3_9ACTN</name>
<accession>A0A6V8NRV3</accession>
<reference evidence="1 2" key="1">
    <citation type="journal article" date="2020" name="Front. Microbiol.">
        <title>Single-cell genomics of novel Actinobacteria with the Wood-Ljungdahl pathway discovered in a serpentinizing system.</title>
        <authorList>
            <person name="Merino N."/>
            <person name="Kawai M."/>
            <person name="Boyd E.S."/>
            <person name="Colman D.R."/>
            <person name="McGlynn S.E."/>
            <person name="Nealson K.H."/>
            <person name="Kurokawa K."/>
            <person name="Hongoh Y."/>
        </authorList>
    </citation>
    <scope>NUCLEOTIDE SEQUENCE [LARGE SCALE GENOMIC DNA]</scope>
    <source>
        <strain evidence="1 2">S06</strain>
    </source>
</reference>
<organism evidence="1 2">
    <name type="scientific">Candidatus Hakubella thermalkaliphila</name>
    <dbReference type="NCBI Taxonomy" id="2754717"/>
    <lineage>
        <taxon>Bacteria</taxon>
        <taxon>Bacillati</taxon>
        <taxon>Actinomycetota</taxon>
        <taxon>Actinomycetota incertae sedis</taxon>
        <taxon>Candidatus Hakubellales</taxon>
        <taxon>Candidatus Hakubellaceae</taxon>
        <taxon>Candidatus Hakubella</taxon>
    </lineage>
</organism>
<dbReference type="AlphaFoldDB" id="A0A6V8NRV3"/>